<organism evidence="1 2">
    <name type="scientific">Limobrevibacterium gyesilva</name>
    <dbReference type="NCBI Taxonomy" id="2991712"/>
    <lineage>
        <taxon>Bacteria</taxon>
        <taxon>Pseudomonadati</taxon>
        <taxon>Pseudomonadota</taxon>
        <taxon>Alphaproteobacteria</taxon>
        <taxon>Acetobacterales</taxon>
        <taxon>Acetobacteraceae</taxon>
        <taxon>Limobrevibacterium</taxon>
    </lineage>
</organism>
<accession>A0AA42CG88</accession>
<reference evidence="1" key="1">
    <citation type="submission" date="2022-09" db="EMBL/GenBank/DDBJ databases">
        <title>Rhodovastum sp. nov. RN2-1 isolated from soil in Seongnam, South Korea.</title>
        <authorList>
            <person name="Le N.T."/>
        </authorList>
    </citation>
    <scope>NUCLEOTIDE SEQUENCE</scope>
    <source>
        <strain evidence="1">RN2-1</strain>
    </source>
</reference>
<dbReference type="EMBL" id="JAPDNT010000037">
    <property type="protein sequence ID" value="MCW3477439.1"/>
    <property type="molecule type" value="Genomic_DNA"/>
</dbReference>
<protein>
    <submittedName>
        <fullName evidence="1">Uncharacterized protein</fullName>
    </submittedName>
</protein>
<dbReference type="AlphaFoldDB" id="A0AA42CG88"/>
<gene>
    <name evidence="1" type="ORF">OL599_22985</name>
</gene>
<comment type="caution">
    <text evidence="1">The sequence shown here is derived from an EMBL/GenBank/DDBJ whole genome shotgun (WGS) entry which is preliminary data.</text>
</comment>
<keyword evidence="2" id="KW-1185">Reference proteome</keyword>
<dbReference type="RefSeq" id="WP_264716388.1">
    <property type="nucleotide sequence ID" value="NZ_JAPDNT010000037.1"/>
</dbReference>
<name>A0AA42CG88_9PROT</name>
<evidence type="ECO:0000313" key="1">
    <source>
        <dbReference type="EMBL" id="MCW3477439.1"/>
    </source>
</evidence>
<proteinExistence type="predicted"/>
<evidence type="ECO:0000313" key="2">
    <source>
        <dbReference type="Proteomes" id="UP001165679"/>
    </source>
</evidence>
<dbReference type="Proteomes" id="UP001165679">
    <property type="component" value="Unassembled WGS sequence"/>
</dbReference>
<sequence length="258" mass="28763">MNGHVRVLMIGDSHVGALISAHRRMRRLGGSLPANIAFEFSYLGNGFHFSHSFFELHEATIRFTHPEFAANLGRDLRLDAIARQEGVVFGLSMGLHTARVFRDPQWTRHVPWDLSANLPGQPVSSDVLNAIIDQDSQYIVAFYRAMQSLEIPFFVVAAPPPYRLHNCMSLYGIAPEIIVQVDRAYRTRISGILRQAGIDCIHPPREVIGEDGFIKAEFRAGIPEDDPHHANADYGQIMMQQAFPVVESLSCQMAAAGQ</sequence>
<reference evidence="1" key="2">
    <citation type="submission" date="2022-10" db="EMBL/GenBank/DDBJ databases">
        <authorList>
            <person name="Trinh H.N."/>
        </authorList>
    </citation>
    <scope>NUCLEOTIDE SEQUENCE</scope>
    <source>
        <strain evidence="1">RN2-1</strain>
    </source>
</reference>